<organism evidence="1 2">
    <name type="scientific">Herbihabitans rhizosphaerae</name>
    <dbReference type="NCBI Taxonomy" id="1872711"/>
    <lineage>
        <taxon>Bacteria</taxon>
        <taxon>Bacillati</taxon>
        <taxon>Actinomycetota</taxon>
        <taxon>Actinomycetes</taxon>
        <taxon>Pseudonocardiales</taxon>
        <taxon>Pseudonocardiaceae</taxon>
        <taxon>Herbihabitans</taxon>
    </lineage>
</organism>
<comment type="caution">
    <text evidence="1">The sequence shown here is derived from an EMBL/GenBank/DDBJ whole genome shotgun (WGS) entry which is preliminary data.</text>
</comment>
<protein>
    <submittedName>
        <fullName evidence="1">Uncharacterized protein</fullName>
    </submittedName>
</protein>
<sequence>MAIWAKIEKESEDESTVRYRFYSSAPDDPGREIVLDKAAERVTIMHGVQNHIALACARKIATSYVRTGTAPNGMIVAS</sequence>
<reference evidence="1 2" key="1">
    <citation type="submission" date="2019-02" db="EMBL/GenBank/DDBJ databases">
        <title>Genomic Encyclopedia of Type Strains, Phase IV (KMG-IV): sequencing the most valuable type-strain genomes for metagenomic binning, comparative biology and taxonomic classification.</title>
        <authorList>
            <person name="Goeker M."/>
        </authorList>
    </citation>
    <scope>NUCLEOTIDE SEQUENCE [LARGE SCALE GENOMIC DNA]</scope>
    <source>
        <strain evidence="1 2">DSM 101727</strain>
    </source>
</reference>
<gene>
    <name evidence="1" type="ORF">EV193_106332</name>
</gene>
<dbReference type="AlphaFoldDB" id="A0A4Q7KLG1"/>
<proteinExistence type="predicted"/>
<evidence type="ECO:0000313" key="1">
    <source>
        <dbReference type="EMBL" id="RZS37096.1"/>
    </source>
</evidence>
<dbReference type="RefSeq" id="WP_130345685.1">
    <property type="nucleotide sequence ID" value="NZ_SGWQ01000006.1"/>
</dbReference>
<keyword evidence="2" id="KW-1185">Reference proteome</keyword>
<name>A0A4Q7KLG1_9PSEU</name>
<accession>A0A4Q7KLG1</accession>
<dbReference type="Proteomes" id="UP000294257">
    <property type="component" value="Unassembled WGS sequence"/>
</dbReference>
<evidence type="ECO:0000313" key="2">
    <source>
        <dbReference type="Proteomes" id="UP000294257"/>
    </source>
</evidence>
<dbReference type="EMBL" id="SGWQ01000006">
    <property type="protein sequence ID" value="RZS37096.1"/>
    <property type="molecule type" value="Genomic_DNA"/>
</dbReference>